<dbReference type="InterPro" id="IPR000644">
    <property type="entry name" value="CBS_dom"/>
</dbReference>
<evidence type="ECO:0000256" key="1">
    <source>
        <dbReference type="ARBA" id="ARBA00022737"/>
    </source>
</evidence>
<sequence length="268" mass="29270">MTTWQFSLCLPSRHVEGHSAAIKGSVARHETTEDHGEDRHAMEDEARPSVEDVQDGNQSCIGLWKTFTSIVVFSPIPALSIDALDLVRSAEALTIRHDELGLTLLPLICRALVDQIAVVVVTEDGRLLGKISPTALSTCDETATLTAGDLMSFIDYYGSPPNTLVRAIKIELKKKGLLEMLELMEDEISSLSNSSSSASSSSSDKLGGWRSRKSATRVSSSLVAAMVHALAYRVSYLWVVDEEDYGLMGIVTSVDMLRLFREQLQPSV</sequence>
<reference evidence="5 6" key="1">
    <citation type="submission" date="2023-10" db="EMBL/GenBank/DDBJ databases">
        <title>Chromosome-scale genome assembly provides insights into flower coloration mechanisms of Canna indica.</title>
        <authorList>
            <person name="Li C."/>
        </authorList>
    </citation>
    <scope>NUCLEOTIDE SEQUENCE [LARGE SCALE GENOMIC DNA]</scope>
    <source>
        <tissue evidence="5">Flower</tissue>
    </source>
</reference>
<dbReference type="GO" id="GO:0005737">
    <property type="term" value="C:cytoplasm"/>
    <property type="evidence" value="ECO:0007669"/>
    <property type="project" value="TreeGrafter"/>
</dbReference>
<evidence type="ECO:0000256" key="3">
    <source>
        <dbReference type="SAM" id="MobiDB-lite"/>
    </source>
</evidence>
<keyword evidence="1" id="KW-0677">Repeat</keyword>
<name>A0AAQ3KQN2_9LILI</name>
<protein>
    <recommendedName>
        <fullName evidence="4">CBS domain-containing protein</fullName>
    </recommendedName>
</protein>
<dbReference type="PANTHER" id="PTHR13780:SF128">
    <property type="entry name" value="CBS DOMAIN-CONTAINING PROTEIN"/>
    <property type="match status" value="1"/>
</dbReference>
<accession>A0AAQ3KQN2</accession>
<keyword evidence="2" id="KW-0129">CBS domain</keyword>
<dbReference type="GO" id="GO:0005634">
    <property type="term" value="C:nucleus"/>
    <property type="evidence" value="ECO:0007669"/>
    <property type="project" value="TreeGrafter"/>
</dbReference>
<evidence type="ECO:0000259" key="4">
    <source>
        <dbReference type="Pfam" id="PF00571"/>
    </source>
</evidence>
<evidence type="ECO:0000313" key="5">
    <source>
        <dbReference type="EMBL" id="WOL12940.1"/>
    </source>
</evidence>
<feature type="domain" description="CBS" evidence="4">
    <location>
        <begin position="222"/>
        <end position="260"/>
    </location>
</feature>
<dbReference type="EMBL" id="CP136896">
    <property type="protein sequence ID" value="WOL12940.1"/>
    <property type="molecule type" value="Genomic_DNA"/>
</dbReference>
<evidence type="ECO:0000313" key="6">
    <source>
        <dbReference type="Proteomes" id="UP001327560"/>
    </source>
</evidence>
<gene>
    <name evidence="5" type="ORF">Cni_G21709</name>
</gene>
<dbReference type="InterPro" id="IPR046342">
    <property type="entry name" value="CBS_dom_sf"/>
</dbReference>
<dbReference type="SUPFAM" id="SSF54631">
    <property type="entry name" value="CBS-domain pair"/>
    <property type="match status" value="1"/>
</dbReference>
<proteinExistence type="predicted"/>
<dbReference type="AlphaFoldDB" id="A0AAQ3KQN2"/>
<dbReference type="Pfam" id="PF00571">
    <property type="entry name" value="CBS"/>
    <property type="match status" value="1"/>
</dbReference>
<dbReference type="Proteomes" id="UP001327560">
    <property type="component" value="Chromosome 7"/>
</dbReference>
<feature type="compositionally biased region" description="Basic and acidic residues" evidence="3">
    <location>
        <begin position="27"/>
        <end position="50"/>
    </location>
</feature>
<dbReference type="InterPro" id="IPR050511">
    <property type="entry name" value="AMPK_gamma/SDS23_families"/>
</dbReference>
<organism evidence="5 6">
    <name type="scientific">Canna indica</name>
    <name type="common">Indian-shot</name>
    <dbReference type="NCBI Taxonomy" id="4628"/>
    <lineage>
        <taxon>Eukaryota</taxon>
        <taxon>Viridiplantae</taxon>
        <taxon>Streptophyta</taxon>
        <taxon>Embryophyta</taxon>
        <taxon>Tracheophyta</taxon>
        <taxon>Spermatophyta</taxon>
        <taxon>Magnoliopsida</taxon>
        <taxon>Liliopsida</taxon>
        <taxon>Zingiberales</taxon>
        <taxon>Cannaceae</taxon>
        <taxon>Canna</taxon>
    </lineage>
</organism>
<evidence type="ECO:0000256" key="2">
    <source>
        <dbReference type="ARBA" id="ARBA00023122"/>
    </source>
</evidence>
<feature type="region of interest" description="Disordered" evidence="3">
    <location>
        <begin position="24"/>
        <end position="53"/>
    </location>
</feature>
<keyword evidence="6" id="KW-1185">Reference proteome</keyword>
<dbReference type="PANTHER" id="PTHR13780">
    <property type="entry name" value="AMP-ACTIVATED PROTEIN KINASE, GAMMA REGULATORY SUBUNIT"/>
    <property type="match status" value="1"/>
</dbReference>